<reference evidence="2" key="1">
    <citation type="submission" date="2025-08" db="UniProtKB">
        <authorList>
            <consortium name="RefSeq"/>
        </authorList>
    </citation>
    <scope>IDENTIFICATION</scope>
</reference>
<gene>
    <name evidence="2" type="primary">Klhl35</name>
</gene>
<name>A0AC58NB57_CASCN</name>
<dbReference type="Proteomes" id="UP001732720">
    <property type="component" value="Chromosome 1"/>
</dbReference>
<evidence type="ECO:0000313" key="2">
    <source>
        <dbReference type="RefSeq" id="XP_073938838.1"/>
    </source>
</evidence>
<protein>
    <submittedName>
        <fullName evidence="2">Kelch-like protein 35 isoform X2</fullName>
    </submittedName>
</protein>
<organism evidence="1 2">
    <name type="scientific">Castor canadensis</name>
    <name type="common">American beaver</name>
    <dbReference type="NCBI Taxonomy" id="51338"/>
    <lineage>
        <taxon>Eukaryota</taxon>
        <taxon>Metazoa</taxon>
        <taxon>Chordata</taxon>
        <taxon>Craniata</taxon>
        <taxon>Vertebrata</taxon>
        <taxon>Euteleostomi</taxon>
        <taxon>Mammalia</taxon>
        <taxon>Eutheria</taxon>
        <taxon>Euarchontoglires</taxon>
        <taxon>Glires</taxon>
        <taxon>Rodentia</taxon>
        <taxon>Castorimorpha</taxon>
        <taxon>Castoridae</taxon>
        <taxon>Castor</taxon>
    </lineage>
</organism>
<keyword evidence="1" id="KW-1185">Reference proteome</keyword>
<evidence type="ECO:0000313" key="1">
    <source>
        <dbReference type="Proteomes" id="UP001732720"/>
    </source>
</evidence>
<sequence>MREARGLEDSEPGCEAPCAVSCHAQRVLQTLNAYRRSGTLTDVVLRAGGRDFPCHRAALSAGSAYFRGLFAAGRPERTLAVVPVVPEARGSGPAGAATATATAAALAVVLDYVYGAGVRLRAEDEAAAVLALAERLGVAGLREVCARFLEGRLRAANSLALRRLAAAFSLASLAERCGRVLRQAFAEVARHADFLELTPDEVAALLADPALGVAREEAVFEAAMRWVRHDAPARRGQLRRLLEHVRLPLLAPAYFLEKVEADELLQACGECRPLLLEARACFILGREAGALRARPRRFMDLAEVIVVIGGCDRKGLLKLPFADAYHPESQRWTPLPSLPGYTRSEFAACALRNDIYVSGGHINSRDVWMFSSHLHTWIKVASLHKGRWRHKMAAMQGQLFVVGGFDGLCRLHSVERYDPFSNTWAAAAPLLEAVSSAAVAPCAGQLYVIGGAGKDGLNTDKVQCFDPKEDHWSLRSPAPFSQRCLEAVCLEDTIYVLGGLMSKIFTYDPSTDVWREAAVLPSPVESCGVTVCDGKVHILGGRDDHGESTDRVFTFDPSSGQVEAQPSLQRCTSSHGCVTIIQSLVK</sequence>
<accession>A0AC58NB57</accession>
<proteinExistence type="predicted"/>
<dbReference type="RefSeq" id="XP_073938838.1">
    <property type="nucleotide sequence ID" value="XM_074082737.1"/>
</dbReference>